<proteinExistence type="predicted"/>
<organism evidence="1 2">
    <name type="scientific">Salix dunnii</name>
    <dbReference type="NCBI Taxonomy" id="1413687"/>
    <lineage>
        <taxon>Eukaryota</taxon>
        <taxon>Viridiplantae</taxon>
        <taxon>Streptophyta</taxon>
        <taxon>Embryophyta</taxon>
        <taxon>Tracheophyta</taxon>
        <taxon>Spermatophyta</taxon>
        <taxon>Magnoliopsida</taxon>
        <taxon>eudicotyledons</taxon>
        <taxon>Gunneridae</taxon>
        <taxon>Pentapetalae</taxon>
        <taxon>rosids</taxon>
        <taxon>fabids</taxon>
        <taxon>Malpighiales</taxon>
        <taxon>Salicaceae</taxon>
        <taxon>Saliceae</taxon>
        <taxon>Salix</taxon>
    </lineage>
</organism>
<gene>
    <name evidence="1" type="ORF">SADUNF_Sadunf10G0056500</name>
</gene>
<keyword evidence="2" id="KW-1185">Reference proteome</keyword>
<evidence type="ECO:0000313" key="1">
    <source>
        <dbReference type="EMBL" id="KAF9673750.1"/>
    </source>
</evidence>
<comment type="caution">
    <text evidence="1">The sequence shown here is derived from an EMBL/GenBank/DDBJ whole genome shotgun (WGS) entry which is preliminary data.</text>
</comment>
<evidence type="ECO:0000313" key="2">
    <source>
        <dbReference type="Proteomes" id="UP000657918"/>
    </source>
</evidence>
<accession>A0A835JV61</accession>
<dbReference type="EMBL" id="JADGMS010000010">
    <property type="protein sequence ID" value="KAF9673750.1"/>
    <property type="molecule type" value="Genomic_DNA"/>
</dbReference>
<dbReference type="Proteomes" id="UP000657918">
    <property type="component" value="Unassembled WGS sequence"/>
</dbReference>
<protein>
    <submittedName>
        <fullName evidence="1">Uncharacterized protein</fullName>
    </submittedName>
</protein>
<sequence length="62" mass="7312">MLLPWFDEPDGAPQLHDHISLLMHGWWTQRFNWLEVSDEHKQTYTGAHQLAVIENRLLCASQ</sequence>
<name>A0A835JV61_9ROSI</name>
<reference evidence="1 2" key="1">
    <citation type="submission" date="2020-10" db="EMBL/GenBank/DDBJ databases">
        <title>Plant Genome Project.</title>
        <authorList>
            <person name="Zhang R.-G."/>
        </authorList>
    </citation>
    <scope>NUCLEOTIDE SEQUENCE [LARGE SCALE GENOMIC DNA]</scope>
    <source>
        <strain evidence="1">FAFU-HL-1</strain>
        <tissue evidence="1">Leaf</tissue>
    </source>
</reference>
<dbReference type="AlphaFoldDB" id="A0A835JV61"/>